<protein>
    <recommendedName>
        <fullName evidence="3">C2H2-type domain-containing protein</fullName>
    </recommendedName>
</protein>
<dbReference type="SUPFAM" id="SSF57667">
    <property type="entry name" value="beta-beta-alpha zinc fingers"/>
    <property type="match status" value="1"/>
</dbReference>
<dbReference type="InterPro" id="IPR013087">
    <property type="entry name" value="Znf_C2H2_type"/>
</dbReference>
<evidence type="ECO:0000313" key="5">
    <source>
        <dbReference type="Proteomes" id="UP001218218"/>
    </source>
</evidence>
<keyword evidence="1" id="KW-0862">Zinc</keyword>
<accession>A0AAD7APN4</accession>
<dbReference type="AlphaFoldDB" id="A0AAD7APN4"/>
<dbReference type="EMBL" id="JARIHO010000003">
    <property type="protein sequence ID" value="KAJ7364591.1"/>
    <property type="molecule type" value="Genomic_DNA"/>
</dbReference>
<feature type="region of interest" description="Disordered" evidence="2">
    <location>
        <begin position="1"/>
        <end position="22"/>
    </location>
</feature>
<reference evidence="4" key="1">
    <citation type="submission" date="2023-03" db="EMBL/GenBank/DDBJ databases">
        <title>Massive genome expansion in bonnet fungi (Mycena s.s.) driven by repeated elements and novel gene families across ecological guilds.</title>
        <authorList>
            <consortium name="Lawrence Berkeley National Laboratory"/>
            <person name="Harder C.B."/>
            <person name="Miyauchi S."/>
            <person name="Viragh M."/>
            <person name="Kuo A."/>
            <person name="Thoen E."/>
            <person name="Andreopoulos B."/>
            <person name="Lu D."/>
            <person name="Skrede I."/>
            <person name="Drula E."/>
            <person name="Henrissat B."/>
            <person name="Morin E."/>
            <person name="Kohler A."/>
            <person name="Barry K."/>
            <person name="LaButti K."/>
            <person name="Morin E."/>
            <person name="Salamov A."/>
            <person name="Lipzen A."/>
            <person name="Mereny Z."/>
            <person name="Hegedus B."/>
            <person name="Baldrian P."/>
            <person name="Stursova M."/>
            <person name="Weitz H."/>
            <person name="Taylor A."/>
            <person name="Grigoriev I.V."/>
            <person name="Nagy L.G."/>
            <person name="Martin F."/>
            <person name="Kauserud H."/>
        </authorList>
    </citation>
    <scope>NUCLEOTIDE SEQUENCE</scope>
    <source>
        <strain evidence="4">CBHHK002</strain>
    </source>
</reference>
<keyword evidence="5" id="KW-1185">Reference proteome</keyword>
<comment type="caution">
    <text evidence="4">The sequence shown here is derived from an EMBL/GenBank/DDBJ whole genome shotgun (WGS) entry which is preliminary data.</text>
</comment>
<dbReference type="InterPro" id="IPR036236">
    <property type="entry name" value="Znf_C2H2_sf"/>
</dbReference>
<feature type="domain" description="C2H2-type" evidence="3">
    <location>
        <begin position="205"/>
        <end position="234"/>
    </location>
</feature>
<evidence type="ECO:0000259" key="3">
    <source>
        <dbReference type="PROSITE" id="PS50157"/>
    </source>
</evidence>
<organism evidence="4 5">
    <name type="scientific">Mycena albidolilacea</name>
    <dbReference type="NCBI Taxonomy" id="1033008"/>
    <lineage>
        <taxon>Eukaryota</taxon>
        <taxon>Fungi</taxon>
        <taxon>Dikarya</taxon>
        <taxon>Basidiomycota</taxon>
        <taxon>Agaricomycotina</taxon>
        <taxon>Agaricomycetes</taxon>
        <taxon>Agaricomycetidae</taxon>
        <taxon>Agaricales</taxon>
        <taxon>Marasmiineae</taxon>
        <taxon>Mycenaceae</taxon>
        <taxon>Mycena</taxon>
    </lineage>
</organism>
<dbReference type="Gene3D" id="3.30.160.60">
    <property type="entry name" value="Classic Zinc Finger"/>
    <property type="match status" value="1"/>
</dbReference>
<gene>
    <name evidence="4" type="ORF">DFH08DRAFT_1073244</name>
</gene>
<evidence type="ECO:0000313" key="4">
    <source>
        <dbReference type="EMBL" id="KAJ7364591.1"/>
    </source>
</evidence>
<keyword evidence="1" id="KW-0479">Metal-binding</keyword>
<sequence length="236" mass="26278">MAQRITQVRKAPRWSKMSDATTVTKKECPPATILFAARADLFTLKVYESLISPGLASFQTKITAEKNAVSLHKTLLTHTWLGDLSITGCIDPRQPRALPAPSPLHRVYTSPQIASVTESVPVFTALLSMPAVAPQLLTQPVLEPVVVLTRTATLIAALARTFESDLDLDDNHQYEDDSSDAFKLSFEFDVIRKTDDLCTTVLAKFCCPVPGCESKFTRRINLKRHLRTQRRETARL</sequence>
<evidence type="ECO:0000256" key="2">
    <source>
        <dbReference type="SAM" id="MobiDB-lite"/>
    </source>
</evidence>
<keyword evidence="1" id="KW-0863">Zinc-finger</keyword>
<dbReference type="Proteomes" id="UP001218218">
    <property type="component" value="Unassembled WGS sequence"/>
</dbReference>
<name>A0AAD7APN4_9AGAR</name>
<proteinExistence type="predicted"/>
<evidence type="ECO:0000256" key="1">
    <source>
        <dbReference type="PROSITE-ProRule" id="PRU00042"/>
    </source>
</evidence>
<dbReference type="GO" id="GO:0008270">
    <property type="term" value="F:zinc ion binding"/>
    <property type="evidence" value="ECO:0007669"/>
    <property type="project" value="UniProtKB-KW"/>
</dbReference>
<dbReference type="PROSITE" id="PS50157">
    <property type="entry name" value="ZINC_FINGER_C2H2_2"/>
    <property type="match status" value="1"/>
</dbReference>